<feature type="domain" description="HMA" evidence="2">
    <location>
        <begin position="1"/>
        <end position="58"/>
    </location>
</feature>
<dbReference type="PROSITE" id="PS50846">
    <property type="entry name" value="HMA_2"/>
    <property type="match status" value="1"/>
</dbReference>
<name>A0A392RQC7_9FABA</name>
<dbReference type="FunFam" id="3.30.70.100:FF:000001">
    <property type="entry name" value="ATPase copper transporting beta"/>
    <property type="match status" value="1"/>
</dbReference>
<dbReference type="AlphaFoldDB" id="A0A392RQC7"/>
<dbReference type="Pfam" id="PF00403">
    <property type="entry name" value="HMA"/>
    <property type="match status" value="1"/>
</dbReference>
<dbReference type="Proteomes" id="UP000265520">
    <property type="component" value="Unassembled WGS sequence"/>
</dbReference>
<feature type="non-terminal residue" evidence="3">
    <location>
        <position position="66"/>
    </location>
</feature>
<protein>
    <submittedName>
        <fullName evidence="3">Copper-transporting ATPase HMA5-like</fullName>
    </submittedName>
</protein>
<evidence type="ECO:0000259" key="2">
    <source>
        <dbReference type="PROSITE" id="PS50846"/>
    </source>
</evidence>
<proteinExistence type="predicted"/>
<dbReference type="PANTHER" id="PTHR46594:SF2">
    <property type="entry name" value="COPPER-TRANSPORTING ATPASE HMA4"/>
    <property type="match status" value="1"/>
</dbReference>
<dbReference type="InterPro" id="IPR036163">
    <property type="entry name" value="HMA_dom_sf"/>
</dbReference>
<keyword evidence="1" id="KW-0479">Metal-binding</keyword>
<accession>A0A392RQC7</accession>
<evidence type="ECO:0000313" key="3">
    <source>
        <dbReference type="EMBL" id="MCI37980.1"/>
    </source>
</evidence>
<evidence type="ECO:0000256" key="1">
    <source>
        <dbReference type="ARBA" id="ARBA00022723"/>
    </source>
</evidence>
<comment type="caution">
    <text evidence="3">The sequence shown here is derived from an EMBL/GenBank/DDBJ whole genome shotgun (WGS) entry which is preliminary data.</text>
</comment>
<reference evidence="3 4" key="1">
    <citation type="journal article" date="2018" name="Front. Plant Sci.">
        <title>Red Clover (Trifolium pratense) and Zigzag Clover (T. medium) - A Picture of Genomic Similarities and Differences.</title>
        <authorList>
            <person name="Dluhosova J."/>
            <person name="Istvanek J."/>
            <person name="Nedelnik J."/>
            <person name="Repkova J."/>
        </authorList>
    </citation>
    <scope>NUCLEOTIDE SEQUENCE [LARGE SCALE GENOMIC DNA]</scope>
    <source>
        <strain evidence="4">cv. 10/8</strain>
        <tissue evidence="3">Leaf</tissue>
    </source>
</reference>
<evidence type="ECO:0000313" key="4">
    <source>
        <dbReference type="Proteomes" id="UP000265520"/>
    </source>
</evidence>
<sequence>MTCTSCSQSIENALQMVEGVRKAVVGLALEEAKVVYDPKLLDTNQIIEGLYPRNWIPEAMDEFEFA</sequence>
<keyword evidence="4" id="KW-1185">Reference proteome</keyword>
<dbReference type="EMBL" id="LXQA010250613">
    <property type="protein sequence ID" value="MCI37980.1"/>
    <property type="molecule type" value="Genomic_DNA"/>
</dbReference>
<organism evidence="3 4">
    <name type="scientific">Trifolium medium</name>
    <dbReference type="NCBI Taxonomy" id="97028"/>
    <lineage>
        <taxon>Eukaryota</taxon>
        <taxon>Viridiplantae</taxon>
        <taxon>Streptophyta</taxon>
        <taxon>Embryophyta</taxon>
        <taxon>Tracheophyta</taxon>
        <taxon>Spermatophyta</taxon>
        <taxon>Magnoliopsida</taxon>
        <taxon>eudicotyledons</taxon>
        <taxon>Gunneridae</taxon>
        <taxon>Pentapetalae</taxon>
        <taxon>rosids</taxon>
        <taxon>fabids</taxon>
        <taxon>Fabales</taxon>
        <taxon>Fabaceae</taxon>
        <taxon>Papilionoideae</taxon>
        <taxon>50 kb inversion clade</taxon>
        <taxon>NPAAA clade</taxon>
        <taxon>Hologalegina</taxon>
        <taxon>IRL clade</taxon>
        <taxon>Trifolieae</taxon>
        <taxon>Trifolium</taxon>
    </lineage>
</organism>
<dbReference type="SUPFAM" id="SSF55008">
    <property type="entry name" value="HMA, heavy metal-associated domain"/>
    <property type="match status" value="1"/>
</dbReference>
<dbReference type="CDD" id="cd00371">
    <property type="entry name" value="HMA"/>
    <property type="match status" value="1"/>
</dbReference>
<dbReference type="Gene3D" id="3.30.70.100">
    <property type="match status" value="1"/>
</dbReference>
<dbReference type="GO" id="GO:0046872">
    <property type="term" value="F:metal ion binding"/>
    <property type="evidence" value="ECO:0007669"/>
    <property type="project" value="UniProtKB-KW"/>
</dbReference>
<dbReference type="InterPro" id="IPR006121">
    <property type="entry name" value="HMA_dom"/>
</dbReference>
<dbReference type="PANTHER" id="PTHR46594">
    <property type="entry name" value="P-TYPE CATION-TRANSPORTING ATPASE"/>
    <property type="match status" value="1"/>
</dbReference>